<dbReference type="InterPro" id="IPR044068">
    <property type="entry name" value="CB"/>
</dbReference>
<dbReference type="Proteomes" id="UP000535182">
    <property type="component" value="Unassembled WGS sequence"/>
</dbReference>
<evidence type="ECO:0000313" key="9">
    <source>
        <dbReference type="Proteomes" id="UP000535182"/>
    </source>
</evidence>
<accession>A0A9X0QGJ6</accession>
<keyword evidence="9" id="KW-1185">Reference proteome</keyword>
<organism evidence="8 9">
    <name type="scientific">Tunturiibacter gelidiferens</name>
    <dbReference type="NCBI Taxonomy" id="3069689"/>
    <lineage>
        <taxon>Bacteria</taxon>
        <taxon>Pseudomonadati</taxon>
        <taxon>Acidobacteriota</taxon>
        <taxon>Terriglobia</taxon>
        <taxon>Terriglobales</taxon>
        <taxon>Acidobacteriaceae</taxon>
        <taxon>Tunturiibacter</taxon>
    </lineage>
</organism>
<name>A0A9X0QGJ6_9BACT</name>
<evidence type="ECO:0000256" key="1">
    <source>
        <dbReference type="ARBA" id="ARBA00008857"/>
    </source>
</evidence>
<reference evidence="8 9" key="1">
    <citation type="submission" date="2020-08" db="EMBL/GenBank/DDBJ databases">
        <title>Genomic Encyclopedia of Type Strains, Phase IV (KMG-V): Genome sequencing to study the core and pangenomes of soil and plant-associated prokaryotes.</title>
        <authorList>
            <person name="Whitman W."/>
        </authorList>
    </citation>
    <scope>NUCLEOTIDE SEQUENCE [LARGE SCALE GENOMIC DNA]</scope>
    <source>
        <strain evidence="8 9">X5P2</strain>
    </source>
</reference>
<evidence type="ECO:0000256" key="4">
    <source>
        <dbReference type="ARBA" id="ARBA00023172"/>
    </source>
</evidence>
<dbReference type="GO" id="GO:0003677">
    <property type="term" value="F:DNA binding"/>
    <property type="evidence" value="ECO:0007669"/>
    <property type="project" value="UniProtKB-UniRule"/>
</dbReference>
<dbReference type="Gene3D" id="1.10.443.10">
    <property type="entry name" value="Intergrase catalytic core"/>
    <property type="match status" value="1"/>
</dbReference>
<evidence type="ECO:0000313" key="8">
    <source>
        <dbReference type="EMBL" id="MBB5329804.1"/>
    </source>
</evidence>
<dbReference type="EMBL" id="JACHEB010000007">
    <property type="protein sequence ID" value="MBB5329804.1"/>
    <property type="molecule type" value="Genomic_DNA"/>
</dbReference>
<dbReference type="GO" id="GO:0015074">
    <property type="term" value="P:DNA integration"/>
    <property type="evidence" value="ECO:0007669"/>
    <property type="project" value="UniProtKB-KW"/>
</dbReference>
<dbReference type="Gene3D" id="1.10.150.130">
    <property type="match status" value="1"/>
</dbReference>
<feature type="domain" description="Core-binding (CB)" evidence="7">
    <location>
        <begin position="100"/>
        <end position="181"/>
    </location>
</feature>
<evidence type="ECO:0000256" key="5">
    <source>
        <dbReference type="PROSITE-ProRule" id="PRU01248"/>
    </source>
</evidence>
<dbReference type="AlphaFoldDB" id="A0A9X0QGJ6"/>
<dbReference type="RefSeq" id="WP_183978592.1">
    <property type="nucleotide sequence ID" value="NZ_JACHEB010000007.1"/>
</dbReference>
<dbReference type="PROSITE" id="PS51898">
    <property type="entry name" value="TYR_RECOMBINASE"/>
    <property type="match status" value="1"/>
</dbReference>
<keyword evidence="2" id="KW-0229">DNA integration</keyword>
<evidence type="ECO:0000259" key="7">
    <source>
        <dbReference type="PROSITE" id="PS51900"/>
    </source>
</evidence>
<evidence type="ECO:0000256" key="2">
    <source>
        <dbReference type="ARBA" id="ARBA00022908"/>
    </source>
</evidence>
<comment type="similarity">
    <text evidence="1">Belongs to the 'phage' integrase family.</text>
</comment>
<dbReference type="InterPro" id="IPR010998">
    <property type="entry name" value="Integrase_recombinase_N"/>
</dbReference>
<keyword evidence="3 5" id="KW-0238">DNA-binding</keyword>
<dbReference type="PROSITE" id="PS51900">
    <property type="entry name" value="CB"/>
    <property type="match status" value="1"/>
</dbReference>
<feature type="domain" description="Tyr recombinase" evidence="6">
    <location>
        <begin position="206"/>
        <end position="382"/>
    </location>
</feature>
<dbReference type="InterPro" id="IPR053876">
    <property type="entry name" value="Phage_int_M"/>
</dbReference>
<sequence>MRSELTDAKVKQAKVGTTARKIGDGGGLFLFVTPSGGKLWRWKYRYQGKPKLMALGQYPDVSLALARKRHVEGRELLATGLDPMAEKKAEKLRAHEEDENSFATIAAKWLEHWREGKSKRHADTVSRRMDTDLLPTLGARPIAMIEAPELVRVVKAIQQRGARDLAKRALETMGQIFRYAIAHGYARRNPASDIKPADILKSSQRVNFARIDAKELSDLLKAIEVYRGTQLTRLALKLMGLTFVRTSELIGAKWSEFDLEARRWDIPAERMKMKTPHIVPLARHTMEVLESLKLISGDSEYLFPGDRQGATMSNNTILKGLERMGYKHRMTGHGFRGLASTILHERGYQHEHIELQLAHAPRNSVSASYNHALYLEPRTKMMRDWADFLEMTQRGVKILPFRSRVG</sequence>
<protein>
    <submittedName>
        <fullName evidence="8">Integrase</fullName>
    </submittedName>
</protein>
<dbReference type="InterPro" id="IPR038488">
    <property type="entry name" value="Integrase_DNA-bd_sf"/>
</dbReference>
<dbReference type="Pfam" id="PF13356">
    <property type="entry name" value="Arm-DNA-bind_3"/>
    <property type="match status" value="1"/>
</dbReference>
<dbReference type="InterPro" id="IPR050808">
    <property type="entry name" value="Phage_Integrase"/>
</dbReference>
<dbReference type="GO" id="GO:0006310">
    <property type="term" value="P:DNA recombination"/>
    <property type="evidence" value="ECO:0007669"/>
    <property type="project" value="UniProtKB-KW"/>
</dbReference>
<keyword evidence="4" id="KW-0233">DNA recombination</keyword>
<dbReference type="PANTHER" id="PTHR30629:SF2">
    <property type="entry name" value="PROPHAGE INTEGRASE INTS-RELATED"/>
    <property type="match status" value="1"/>
</dbReference>
<dbReference type="CDD" id="cd00801">
    <property type="entry name" value="INT_P4_C"/>
    <property type="match status" value="1"/>
</dbReference>
<dbReference type="InterPro" id="IPR013762">
    <property type="entry name" value="Integrase-like_cat_sf"/>
</dbReference>
<gene>
    <name evidence="8" type="ORF">HDF14_003426</name>
</gene>
<dbReference type="InterPro" id="IPR002104">
    <property type="entry name" value="Integrase_catalytic"/>
</dbReference>
<dbReference type="Pfam" id="PF00589">
    <property type="entry name" value="Phage_integrase"/>
    <property type="match status" value="1"/>
</dbReference>
<evidence type="ECO:0000256" key="3">
    <source>
        <dbReference type="ARBA" id="ARBA00023125"/>
    </source>
</evidence>
<dbReference type="Pfam" id="PF22022">
    <property type="entry name" value="Phage_int_M"/>
    <property type="match status" value="1"/>
</dbReference>
<dbReference type="Gene3D" id="3.30.160.390">
    <property type="entry name" value="Integrase, DNA-binding domain"/>
    <property type="match status" value="1"/>
</dbReference>
<dbReference type="InterPro" id="IPR011010">
    <property type="entry name" value="DNA_brk_join_enz"/>
</dbReference>
<comment type="caution">
    <text evidence="8">The sequence shown here is derived from an EMBL/GenBank/DDBJ whole genome shotgun (WGS) entry which is preliminary data.</text>
</comment>
<proteinExistence type="inferred from homology"/>
<evidence type="ECO:0000259" key="6">
    <source>
        <dbReference type="PROSITE" id="PS51898"/>
    </source>
</evidence>
<dbReference type="PANTHER" id="PTHR30629">
    <property type="entry name" value="PROPHAGE INTEGRASE"/>
    <property type="match status" value="1"/>
</dbReference>
<dbReference type="SUPFAM" id="SSF56349">
    <property type="entry name" value="DNA breaking-rejoining enzymes"/>
    <property type="match status" value="1"/>
</dbReference>
<dbReference type="InterPro" id="IPR025166">
    <property type="entry name" value="Integrase_DNA_bind_dom"/>
</dbReference>